<dbReference type="Gene3D" id="1.10.10.60">
    <property type="entry name" value="Homeodomain-like"/>
    <property type="match status" value="1"/>
</dbReference>
<feature type="domain" description="RNA polymerase sigma factor 70 region 4 type 2" evidence="1">
    <location>
        <begin position="99"/>
        <end position="127"/>
    </location>
</feature>
<dbReference type="SUPFAM" id="SSF88659">
    <property type="entry name" value="Sigma3 and sigma4 domains of RNA polymerase sigma factors"/>
    <property type="match status" value="1"/>
</dbReference>
<dbReference type="Proteomes" id="UP000001921">
    <property type="component" value="Chromosome"/>
</dbReference>
<evidence type="ECO:0000259" key="1">
    <source>
        <dbReference type="Pfam" id="PF08281"/>
    </source>
</evidence>
<dbReference type="AlphaFoldDB" id="A5TWC9"/>
<dbReference type="GO" id="GO:0003677">
    <property type="term" value="F:DNA binding"/>
    <property type="evidence" value="ECO:0007669"/>
    <property type="project" value="InterPro"/>
</dbReference>
<proteinExistence type="predicted"/>
<dbReference type="EMBL" id="CM000440">
    <property type="protein sequence ID" value="EDK89204.1"/>
    <property type="molecule type" value="Genomic_DNA"/>
</dbReference>
<accession>A5TWC9</accession>
<dbReference type="RefSeq" id="WP_005897908.1">
    <property type="nucleotide sequence ID" value="NZ_CM000440.1"/>
</dbReference>
<dbReference type="InterPro" id="IPR013249">
    <property type="entry name" value="RNA_pol_sigma70_r4_t2"/>
</dbReference>
<dbReference type="InterPro" id="IPR013324">
    <property type="entry name" value="RNA_pol_sigma_r3/r4-like"/>
</dbReference>
<gene>
    <name evidence="2" type="ORF">FNP_1422</name>
</gene>
<sequence>MNYKELSGYEKIKLILENYTSLVDRLNYLKTNIDNVSLKHSYRHDGTVKTFYSEYLSDIEKIEDIKEKRLMTIDLLEYFLHLVDSGIGYLKDCHFKHYEIIELYYIKGMKLKQIASKLGINPATVSKNKDKLIQEIAHFHFDDILESFTW</sequence>
<protein>
    <recommendedName>
        <fullName evidence="1">RNA polymerase sigma factor 70 region 4 type 2 domain-containing protein</fullName>
    </recommendedName>
</protein>
<name>A5TWC9_FUSNP</name>
<dbReference type="GeneID" id="45635253"/>
<dbReference type="GO" id="GO:0016987">
    <property type="term" value="F:sigma factor activity"/>
    <property type="evidence" value="ECO:0007669"/>
    <property type="project" value="InterPro"/>
</dbReference>
<reference evidence="2" key="2">
    <citation type="submission" date="2007-05" db="EMBL/GenBank/DDBJ databases">
        <title>Genome sequence of Fusobacterium nucleatum subspecies polymorphum - a genetically tractable Fusobacterium.</title>
        <authorList>
            <person name="Karpathy S.E."/>
            <person name="Xiang Q."/>
            <person name="Gioia J."/>
            <person name="Jiang H."/>
            <person name="Liu Y."/>
            <person name="Petrosino J.F."/>
            <person name="Yerrapragada S."/>
            <person name="Fox G.E."/>
            <person name="Kinder Haake S."/>
            <person name="Weinstock G.M."/>
            <person name="Highlander S.K."/>
        </authorList>
    </citation>
    <scope>NUCLEOTIDE SEQUENCE [LARGE SCALE GENOMIC DNA]</scope>
    <source>
        <strain evidence="2">ATCC 10953</strain>
    </source>
</reference>
<reference evidence="2" key="1">
    <citation type="submission" date="2006-07" db="EMBL/GenBank/DDBJ databases">
        <authorList>
            <person name="Qin X."/>
            <person name="Weinstock G.M."/>
        </authorList>
    </citation>
    <scope>NUCLEOTIDE SEQUENCE [LARGE SCALE GENOMIC DNA]</scope>
    <source>
        <strain evidence="2">ATCC 10953</strain>
    </source>
</reference>
<dbReference type="GO" id="GO:0006352">
    <property type="term" value="P:DNA-templated transcription initiation"/>
    <property type="evidence" value="ECO:0007669"/>
    <property type="project" value="InterPro"/>
</dbReference>
<organism evidence="2">
    <name type="scientific">Fusobacterium polymorphum ATCC 10953</name>
    <dbReference type="NCBI Taxonomy" id="393480"/>
    <lineage>
        <taxon>Bacteria</taxon>
        <taxon>Fusobacteriati</taxon>
        <taxon>Fusobacteriota</taxon>
        <taxon>Fusobacteriia</taxon>
        <taxon>Fusobacteriales</taxon>
        <taxon>Fusobacteriaceae</taxon>
        <taxon>Fusobacterium</taxon>
    </lineage>
</organism>
<evidence type="ECO:0000313" key="2">
    <source>
        <dbReference type="EMBL" id="EDK89204.1"/>
    </source>
</evidence>
<dbReference type="Pfam" id="PF08281">
    <property type="entry name" value="Sigma70_r4_2"/>
    <property type="match status" value="1"/>
</dbReference>
<dbReference type="HOGENOM" id="CLU_125863_1_0_0"/>